<reference evidence="2" key="1">
    <citation type="submission" date="2024-07" db="EMBL/GenBank/DDBJ databases">
        <title>Complete genome sequence of Prevotella sp. YM-2024 GTC17254.</title>
        <authorList>
            <person name="Hayashi M."/>
            <person name="Muto Y."/>
            <person name="Tanaka K."/>
            <person name="Niwa H."/>
        </authorList>
    </citation>
    <scope>NUCLEOTIDE SEQUENCE</scope>
    <source>
        <strain evidence="2">GTC17254</strain>
    </source>
</reference>
<organism evidence="2">
    <name type="scientific">Prevotella sp. GTC17254</name>
    <dbReference type="NCBI Taxonomy" id="3236794"/>
    <lineage>
        <taxon>Bacteria</taxon>
        <taxon>Pseudomonadati</taxon>
        <taxon>Bacteroidota</taxon>
        <taxon>Bacteroidia</taxon>
        <taxon>Bacteroidales</taxon>
        <taxon>Prevotellaceae</taxon>
        <taxon>Prevotella</taxon>
    </lineage>
</organism>
<dbReference type="Gene3D" id="3.60.15.10">
    <property type="entry name" value="Ribonuclease Z/Hydroxyacylglutathione hydrolase-like"/>
    <property type="match status" value="1"/>
</dbReference>
<dbReference type="AlphaFoldDB" id="A0AB33ITZ4"/>
<gene>
    <name evidence="2" type="ORF">GTC17254_06600</name>
</gene>
<evidence type="ECO:0000259" key="1">
    <source>
        <dbReference type="SMART" id="SM00849"/>
    </source>
</evidence>
<dbReference type="EMBL" id="AP035786">
    <property type="protein sequence ID" value="BFO73063.1"/>
    <property type="molecule type" value="Genomic_DNA"/>
</dbReference>
<feature type="domain" description="Metallo-beta-lactamase" evidence="1">
    <location>
        <begin position="35"/>
        <end position="202"/>
    </location>
</feature>
<proteinExistence type="predicted"/>
<dbReference type="PANTHER" id="PTHR42663">
    <property type="entry name" value="HYDROLASE C777.06C-RELATED-RELATED"/>
    <property type="match status" value="1"/>
</dbReference>
<accession>A0AB33ITZ4</accession>
<dbReference type="SMART" id="SM00849">
    <property type="entry name" value="Lactamase_B"/>
    <property type="match status" value="1"/>
</dbReference>
<dbReference type="InterPro" id="IPR036866">
    <property type="entry name" value="RibonucZ/Hydroxyglut_hydro"/>
</dbReference>
<sequence>MARFTFLGTGTSNGVPVLGCSCEVCHSQDPRDRRFRCVGLLETDHTRILIDCGPDIRQQLLPLDFRRIDAVLVTHIHYDHVGGIDDLRPYCSFGDIHVYADSSVTSGLQQTMPYCFGKDLYPGVPKLDLQTIRAHEPLTIGEFQIMPFQVLHDKIPILAYKFGSFAYITDMKTIPDSELPYLNGIETLVINALRWEKPHHSHQLVSDAIEFAHKIGTRRTYLTHLTHQIGLHAEASLRLPQDVYFAYDGLQIEV</sequence>
<dbReference type="Pfam" id="PF12706">
    <property type="entry name" value="Lactamase_B_2"/>
    <property type="match status" value="1"/>
</dbReference>
<protein>
    <submittedName>
        <fullName evidence="2">MBL fold metallo-hydrolase</fullName>
    </submittedName>
</protein>
<dbReference type="PANTHER" id="PTHR42663:SF6">
    <property type="entry name" value="HYDROLASE C777.06C-RELATED"/>
    <property type="match status" value="1"/>
</dbReference>
<dbReference type="CDD" id="cd16279">
    <property type="entry name" value="metallo-hydrolase-like_MBL-fold"/>
    <property type="match status" value="1"/>
</dbReference>
<dbReference type="SUPFAM" id="SSF56281">
    <property type="entry name" value="Metallo-hydrolase/oxidoreductase"/>
    <property type="match status" value="1"/>
</dbReference>
<dbReference type="PROSITE" id="PS51257">
    <property type="entry name" value="PROKAR_LIPOPROTEIN"/>
    <property type="match status" value="1"/>
</dbReference>
<evidence type="ECO:0000313" key="2">
    <source>
        <dbReference type="EMBL" id="BFO73063.1"/>
    </source>
</evidence>
<dbReference type="InterPro" id="IPR001279">
    <property type="entry name" value="Metallo-B-lactamas"/>
</dbReference>
<name>A0AB33ITZ4_9BACT</name>